<reference evidence="5 6" key="1">
    <citation type="journal article" date="2018" name="Microb. Genom.">
        <title>Expanding an expanded genome: long-read sequencing of Trypanosoma cruzi.</title>
        <authorList>
            <person name="Berna L."/>
            <person name="Rodriguez M."/>
            <person name="Chiribao M.L."/>
            <person name="Parodi-Talice A."/>
            <person name="Pita S."/>
            <person name="Rijo G."/>
            <person name="Alvarez-Valin F."/>
            <person name="Robello C."/>
        </authorList>
    </citation>
    <scope>NUCLEOTIDE SEQUENCE [LARGE SCALE GENOMIC DNA]</scope>
    <source>
        <strain evidence="5 6">TCC</strain>
    </source>
</reference>
<dbReference type="VEuPathDB" id="TriTrypDB:TcG_05401"/>
<protein>
    <submittedName>
        <fullName evidence="5">Putative kinesin</fullName>
    </submittedName>
</protein>
<dbReference type="EMBL" id="PRFC01000001">
    <property type="protein sequence ID" value="PWV21764.1"/>
    <property type="molecule type" value="Genomic_DNA"/>
</dbReference>
<dbReference type="VEuPathDB" id="TriTrypDB:TcCLB.510769.130"/>
<dbReference type="AlphaFoldDB" id="A0A2V2XUP8"/>
<dbReference type="Gene3D" id="3.40.850.10">
    <property type="entry name" value="Kinesin motor domain"/>
    <property type="match status" value="1"/>
</dbReference>
<dbReference type="InterPro" id="IPR027640">
    <property type="entry name" value="Kinesin-like_fam"/>
</dbReference>
<dbReference type="VEuPathDB" id="TriTrypDB:TcCLB.506241.60"/>
<name>A0A2V2XUP8_TRYCR</name>
<dbReference type="InterPro" id="IPR001752">
    <property type="entry name" value="Kinesin_motor_dom"/>
</dbReference>
<dbReference type="GO" id="GO:0003777">
    <property type="term" value="F:microtubule motor activity"/>
    <property type="evidence" value="ECO:0007669"/>
    <property type="project" value="InterPro"/>
</dbReference>
<gene>
    <name evidence="5" type="ORF">C3747_1g863</name>
</gene>
<dbReference type="GO" id="GO:0007018">
    <property type="term" value="P:microtubule-based movement"/>
    <property type="evidence" value="ECO:0007669"/>
    <property type="project" value="InterPro"/>
</dbReference>
<dbReference type="VEuPathDB" id="TriTrypDB:BCY84_13845"/>
<dbReference type="VEuPathDB" id="TriTrypDB:C4B63_75g69"/>
<keyword evidence="3" id="KW-0067">ATP-binding</keyword>
<keyword evidence="3" id="KW-0547">Nucleotide-binding</keyword>
<keyword evidence="2 3" id="KW-0505">Motor protein</keyword>
<dbReference type="VEuPathDB" id="TriTrypDB:TcYC6_0067310"/>
<organism evidence="5 6">
    <name type="scientific">Trypanosoma cruzi</name>
    <dbReference type="NCBI Taxonomy" id="5693"/>
    <lineage>
        <taxon>Eukaryota</taxon>
        <taxon>Discoba</taxon>
        <taxon>Euglenozoa</taxon>
        <taxon>Kinetoplastea</taxon>
        <taxon>Metakinetoplastina</taxon>
        <taxon>Trypanosomatida</taxon>
        <taxon>Trypanosomatidae</taxon>
        <taxon>Trypanosoma</taxon>
        <taxon>Schizotrypanum</taxon>
    </lineage>
</organism>
<comment type="similarity">
    <text evidence="3">Belongs to the TRAFAC class myosin-kinesin ATPase superfamily. Kinesin family.</text>
</comment>
<dbReference type="InterPro" id="IPR027417">
    <property type="entry name" value="P-loop_NTPase"/>
</dbReference>
<dbReference type="SUPFAM" id="SSF52540">
    <property type="entry name" value="P-loop containing nucleoside triphosphate hydrolases"/>
    <property type="match status" value="1"/>
</dbReference>
<dbReference type="SMART" id="SM00129">
    <property type="entry name" value="KISc"/>
    <property type="match status" value="1"/>
</dbReference>
<dbReference type="VEuPathDB" id="TriTrypDB:TCSYLVIO_001061"/>
<dbReference type="VEuPathDB" id="TriTrypDB:TcBrA4_0053920"/>
<dbReference type="Pfam" id="PF00225">
    <property type="entry name" value="Kinesin"/>
    <property type="match status" value="1"/>
</dbReference>
<dbReference type="VEuPathDB" id="TriTrypDB:TCDM_07969"/>
<dbReference type="PROSITE" id="PS50067">
    <property type="entry name" value="KINESIN_MOTOR_2"/>
    <property type="match status" value="1"/>
</dbReference>
<evidence type="ECO:0000256" key="2">
    <source>
        <dbReference type="ARBA" id="ARBA00023175"/>
    </source>
</evidence>
<feature type="binding site" evidence="3">
    <location>
        <begin position="98"/>
        <end position="105"/>
    </location>
    <ligand>
        <name>ATP</name>
        <dbReference type="ChEBI" id="CHEBI:30616"/>
    </ligand>
</feature>
<dbReference type="VEuPathDB" id="TriTrypDB:ECC02_008436"/>
<evidence type="ECO:0000256" key="3">
    <source>
        <dbReference type="PROSITE-ProRule" id="PRU00283"/>
    </source>
</evidence>
<dbReference type="VEuPathDB" id="TriTrypDB:Tc_MARK_5525"/>
<dbReference type="Proteomes" id="UP000246078">
    <property type="component" value="Unassembled WGS sequence"/>
</dbReference>
<accession>A0A2V2XUP8</accession>
<dbReference type="GO" id="GO:0005524">
    <property type="term" value="F:ATP binding"/>
    <property type="evidence" value="ECO:0007669"/>
    <property type="project" value="UniProtKB-UniRule"/>
</dbReference>
<sequence length="178" mass="19891">MDGNKKVTVAVRVRPILRDATSHAHMQEKFELEAVRRTGDTSLKVELQRQGEPTRSSVFNFDHIFDQESTQLEVYEDAVVDLVDAALSGANVTILAYGQTGSGKTFTVLGDVKPNPLENDLLTHESGIFLRVLSDLTEYRAGRRRGASTSLLGSVVWKYTMKTFVTCSVEAREHRHPR</sequence>
<dbReference type="VEuPathDB" id="TriTrypDB:C3747_1g863"/>
<evidence type="ECO:0000313" key="6">
    <source>
        <dbReference type="Proteomes" id="UP000246078"/>
    </source>
</evidence>
<feature type="domain" description="Kinesin motor" evidence="4">
    <location>
        <begin position="6"/>
        <end position="178"/>
    </location>
</feature>
<keyword evidence="1" id="KW-0175">Coiled coil</keyword>
<dbReference type="VEuPathDB" id="TriTrypDB:TcCL_ESM00263"/>
<dbReference type="PANTHER" id="PTHR47968:SF75">
    <property type="entry name" value="CENTROMERE-ASSOCIATED PROTEIN E"/>
    <property type="match status" value="1"/>
</dbReference>
<evidence type="ECO:0000313" key="5">
    <source>
        <dbReference type="EMBL" id="PWV21764.1"/>
    </source>
</evidence>
<dbReference type="InterPro" id="IPR036961">
    <property type="entry name" value="Kinesin_motor_dom_sf"/>
</dbReference>
<evidence type="ECO:0000259" key="4">
    <source>
        <dbReference type="PROSITE" id="PS50067"/>
    </source>
</evidence>
<proteinExistence type="inferred from homology"/>
<dbReference type="PANTHER" id="PTHR47968">
    <property type="entry name" value="CENTROMERE PROTEIN E"/>
    <property type="match status" value="1"/>
</dbReference>
<dbReference type="GO" id="GO:0008017">
    <property type="term" value="F:microtubule binding"/>
    <property type="evidence" value="ECO:0007669"/>
    <property type="project" value="InterPro"/>
</dbReference>
<evidence type="ECO:0000256" key="1">
    <source>
        <dbReference type="ARBA" id="ARBA00023054"/>
    </source>
</evidence>
<comment type="caution">
    <text evidence="5">The sequence shown here is derived from an EMBL/GenBank/DDBJ whole genome shotgun (WGS) entry which is preliminary data.</text>
</comment>